<dbReference type="Gene3D" id="2.102.10.10">
    <property type="entry name" value="Rieske [2Fe-2S] iron-sulphur domain"/>
    <property type="match status" value="1"/>
</dbReference>
<keyword evidence="8" id="KW-1185">Reference proteome</keyword>
<keyword evidence="4" id="KW-0408">Iron</keyword>
<evidence type="ECO:0000313" key="8">
    <source>
        <dbReference type="Proteomes" id="UP000613011"/>
    </source>
</evidence>
<proteinExistence type="predicted"/>
<dbReference type="SUPFAM" id="SSF55961">
    <property type="entry name" value="Bet v1-like"/>
    <property type="match status" value="1"/>
</dbReference>
<evidence type="ECO:0000259" key="6">
    <source>
        <dbReference type="PROSITE" id="PS51296"/>
    </source>
</evidence>
<dbReference type="Pfam" id="PF00355">
    <property type="entry name" value="Rieske"/>
    <property type="match status" value="1"/>
</dbReference>
<dbReference type="Gene3D" id="3.90.380.10">
    <property type="entry name" value="Naphthalene 1,2-dioxygenase Alpha Subunit, Chain A, domain 1"/>
    <property type="match status" value="1"/>
</dbReference>
<dbReference type="Pfam" id="PF19112">
    <property type="entry name" value="VanA_C"/>
    <property type="match status" value="1"/>
</dbReference>
<dbReference type="GO" id="GO:0051213">
    <property type="term" value="F:dioxygenase activity"/>
    <property type="evidence" value="ECO:0007669"/>
    <property type="project" value="UniProtKB-KW"/>
</dbReference>
<feature type="domain" description="Rieske" evidence="6">
    <location>
        <begin position="19"/>
        <end position="121"/>
    </location>
</feature>
<evidence type="ECO:0000256" key="2">
    <source>
        <dbReference type="ARBA" id="ARBA00022723"/>
    </source>
</evidence>
<dbReference type="PANTHER" id="PTHR21266">
    <property type="entry name" value="IRON-SULFUR DOMAIN CONTAINING PROTEIN"/>
    <property type="match status" value="1"/>
</dbReference>
<dbReference type="InterPro" id="IPR017941">
    <property type="entry name" value="Rieske_2Fe-2S"/>
</dbReference>
<keyword evidence="7" id="KW-0223">Dioxygenase</keyword>
<dbReference type="EMBL" id="JAEQNA010000006">
    <property type="protein sequence ID" value="MBL0421786.1"/>
    <property type="molecule type" value="Genomic_DNA"/>
</dbReference>
<evidence type="ECO:0000256" key="3">
    <source>
        <dbReference type="ARBA" id="ARBA00023002"/>
    </source>
</evidence>
<evidence type="ECO:0000256" key="5">
    <source>
        <dbReference type="ARBA" id="ARBA00023014"/>
    </source>
</evidence>
<evidence type="ECO:0000313" key="7">
    <source>
        <dbReference type="EMBL" id="MBL0421786.1"/>
    </source>
</evidence>
<keyword evidence="3" id="KW-0560">Oxidoreductase</keyword>
<keyword evidence="5" id="KW-0411">Iron-sulfur</keyword>
<gene>
    <name evidence="7" type="ORF">JI739_15660</name>
</gene>
<reference evidence="7" key="1">
    <citation type="submission" date="2021-01" db="EMBL/GenBank/DDBJ databases">
        <title>Ramlibacter sp. strain AW1 16S ribosomal RNA gene Genome sequencing and assembly.</title>
        <authorList>
            <person name="Kang M."/>
        </authorList>
    </citation>
    <scope>NUCLEOTIDE SEQUENCE</scope>
    <source>
        <strain evidence="7">AW1</strain>
    </source>
</reference>
<dbReference type="InterPro" id="IPR050584">
    <property type="entry name" value="Cholesterol_7-desaturase"/>
</dbReference>
<dbReference type="AlphaFoldDB" id="A0A936ZQC9"/>
<organism evidence="7 8">
    <name type="scientific">Ramlibacter aurantiacus</name>
    <dbReference type="NCBI Taxonomy" id="2801330"/>
    <lineage>
        <taxon>Bacteria</taxon>
        <taxon>Pseudomonadati</taxon>
        <taxon>Pseudomonadota</taxon>
        <taxon>Betaproteobacteria</taxon>
        <taxon>Burkholderiales</taxon>
        <taxon>Comamonadaceae</taxon>
        <taxon>Ramlibacter</taxon>
    </lineage>
</organism>
<protein>
    <submittedName>
        <fullName evidence="7">Aromatic ring-hydroxylating dioxygenase subunit alpha</fullName>
    </submittedName>
</protein>
<dbReference type="GO" id="GO:0051537">
    <property type="term" value="F:2 iron, 2 sulfur cluster binding"/>
    <property type="evidence" value="ECO:0007669"/>
    <property type="project" value="UniProtKB-KW"/>
</dbReference>
<comment type="caution">
    <text evidence="7">The sequence shown here is derived from an EMBL/GenBank/DDBJ whole genome shotgun (WGS) entry which is preliminary data.</text>
</comment>
<dbReference type="PROSITE" id="PS51296">
    <property type="entry name" value="RIESKE"/>
    <property type="match status" value="1"/>
</dbReference>
<dbReference type="RefSeq" id="WP_201684868.1">
    <property type="nucleotide sequence ID" value="NZ_JAEQNA010000006.1"/>
</dbReference>
<keyword evidence="1" id="KW-0001">2Fe-2S</keyword>
<dbReference type="GO" id="GO:0046872">
    <property type="term" value="F:metal ion binding"/>
    <property type="evidence" value="ECO:0007669"/>
    <property type="project" value="UniProtKB-KW"/>
</dbReference>
<dbReference type="PANTHER" id="PTHR21266:SF60">
    <property type="entry name" value="3-KETOSTEROID-9-ALPHA-MONOOXYGENASE, OXYGENASE COMPONENT"/>
    <property type="match status" value="1"/>
</dbReference>
<accession>A0A936ZQC9</accession>
<dbReference type="Proteomes" id="UP000613011">
    <property type="component" value="Unassembled WGS sequence"/>
</dbReference>
<dbReference type="InterPro" id="IPR044043">
    <property type="entry name" value="VanA_C_cat"/>
</dbReference>
<name>A0A936ZQC9_9BURK</name>
<dbReference type="InterPro" id="IPR036922">
    <property type="entry name" value="Rieske_2Fe-2S_sf"/>
</dbReference>
<evidence type="ECO:0000256" key="4">
    <source>
        <dbReference type="ARBA" id="ARBA00023004"/>
    </source>
</evidence>
<dbReference type="SUPFAM" id="SSF50022">
    <property type="entry name" value="ISP domain"/>
    <property type="match status" value="1"/>
</dbReference>
<keyword evidence="2" id="KW-0479">Metal-binding</keyword>
<evidence type="ECO:0000256" key="1">
    <source>
        <dbReference type="ARBA" id="ARBA00022714"/>
    </source>
</evidence>
<sequence>MTASNAASTAAAPWLLNAWYVAAWSSELGEQPLGRTLLDRPVVFWRRPEGGVAAIGGRCPHRFAPLAAGKQVGDSIECPYHGLRFDASGACSFNPHGEGAIPRAARVPAYPVLERHRLVWFWPGDPQRADPALVPELPHLDRDDLGHVTGTMGVDAHYELYVDNLMDLTHAQFVHGEFVGSGAFSSAEQSVEQEGARIVNRIAIAASDVPPMYRAHLPADVEHVYYWMDSFWHPPSIVTNWVGVTVPGRSREAGLYSHGTHIVTPASRHASHYFFGNSRNLQVGDAEVDAKFREWQRVGFGLQDKPIIEACARLMGDVVDPLSLRAVLLPSDAAAVRVRRTLARLRQEEASSAALSP</sequence>